<dbReference type="InterPro" id="IPR051144">
    <property type="entry name" value="Formin_homology_domain"/>
</dbReference>
<name>A0ABD3PUP6_9STRA</name>
<dbReference type="SMART" id="SM00498">
    <property type="entry name" value="FH2"/>
    <property type="match status" value="1"/>
</dbReference>
<keyword evidence="4" id="KW-1185">Reference proteome</keyword>
<feature type="compositionally biased region" description="Polar residues" evidence="1">
    <location>
        <begin position="1699"/>
        <end position="1721"/>
    </location>
</feature>
<feature type="compositionally biased region" description="Polar residues" evidence="1">
    <location>
        <begin position="1779"/>
        <end position="1789"/>
    </location>
</feature>
<feature type="compositionally biased region" description="Polar residues" evidence="1">
    <location>
        <begin position="1643"/>
        <end position="1654"/>
    </location>
</feature>
<feature type="compositionally biased region" description="Polar residues" evidence="1">
    <location>
        <begin position="884"/>
        <end position="897"/>
    </location>
</feature>
<feature type="compositionally biased region" description="Polar residues" evidence="1">
    <location>
        <begin position="613"/>
        <end position="627"/>
    </location>
</feature>
<dbReference type="PROSITE" id="PS51444">
    <property type="entry name" value="FH2"/>
    <property type="match status" value="1"/>
</dbReference>
<evidence type="ECO:0000259" key="2">
    <source>
        <dbReference type="PROSITE" id="PS51444"/>
    </source>
</evidence>
<evidence type="ECO:0000313" key="4">
    <source>
        <dbReference type="Proteomes" id="UP001530400"/>
    </source>
</evidence>
<feature type="compositionally biased region" description="Basic and acidic residues" evidence="1">
    <location>
        <begin position="786"/>
        <end position="795"/>
    </location>
</feature>
<feature type="domain" description="FH2" evidence="2">
    <location>
        <begin position="1177"/>
        <end position="1614"/>
    </location>
</feature>
<dbReference type="InterPro" id="IPR019309">
    <property type="entry name" value="WASHC3"/>
</dbReference>
<organism evidence="3 4">
    <name type="scientific">Cyclotella atomus</name>
    <dbReference type="NCBI Taxonomy" id="382360"/>
    <lineage>
        <taxon>Eukaryota</taxon>
        <taxon>Sar</taxon>
        <taxon>Stramenopiles</taxon>
        <taxon>Ochrophyta</taxon>
        <taxon>Bacillariophyta</taxon>
        <taxon>Coscinodiscophyceae</taxon>
        <taxon>Thalassiosirophycidae</taxon>
        <taxon>Stephanodiscales</taxon>
        <taxon>Stephanodiscaceae</taxon>
        <taxon>Cyclotella</taxon>
    </lineage>
</organism>
<dbReference type="Pfam" id="PF02181">
    <property type="entry name" value="FH2"/>
    <property type="match status" value="1"/>
</dbReference>
<dbReference type="Proteomes" id="UP001530400">
    <property type="component" value="Unassembled WGS sequence"/>
</dbReference>
<dbReference type="Pfam" id="PF10152">
    <property type="entry name" value="CCDC53"/>
    <property type="match status" value="2"/>
</dbReference>
<feature type="compositionally biased region" description="Polar residues" evidence="1">
    <location>
        <begin position="222"/>
        <end position="238"/>
    </location>
</feature>
<feature type="compositionally biased region" description="Basic and acidic residues" evidence="1">
    <location>
        <begin position="765"/>
        <end position="775"/>
    </location>
</feature>
<sequence>MTTRNNSAMFSNNDPFSSKLESFMDRKSRGSSRNAPGSRTNNNNRGLDPNGVISPRSDDGMSFISRKKHDDYANVVMEMKRKQKMGQGQQQVMQQQKNEWGEQQQQQQKSEWGEEEGWSDFGSNHFTSQPQQQQQQQRRPQYLQQQQYSNQQQSQQQQRYTFNEPPPTKPERTGRKLYRPTNPNPTPSQHPSSSSSNNPIPTTRSRSTVRKTADLQRKLAQTYITSKQAKSNDPSFNATGYMEDDASEVGSVVSSVFLGNNKSSGSGSWGMDVNPSFGSFGSNSNSNASSFNNASSLNNDKKKKGLDALLDNNRKFATFSEESSVVSGTGSVAARRRAKAAFKNNAMLGHVAEDSSVVTAKHKHQAMLQIPPASSDARRNMRMRMQKNNSNSSFSPQPKAQQFNAFQIDPYQIDDEVNNALNELKLDHPDIDFRFERIGSSSVGTGSVDSSHSGDHRLKSQSSFVIMHNATNGSLESSPKIMLRKESKGRNSPVSTVGTKSMTVESSCDSNNNTATAQRHVVRSSSIGNNNNNNSALVPSTNKLIISPVISVEQYGESVERCSESSSLTDTSDWHVGSGGTSAAAGGTNMFKDATKGSTFHKSKRIVRVGESISENTTVDNPTSSKVSVEDGGIDVNSAMPSIKDRISQFKGSSGYKIYNSPGSSIKEEEPREKSSVYSSSSSNTIPTSTRSRSGLPPQVPTTSPFQVKLRKTKNILEEVADHTRDLENSSSSPAAAEATSSDGAEAKNPFLSNVKLRSTGTPSWKERQMAKQETIEQQQQQQQVERNDSHHLTEKTASPPPEPARKLTYREQQELLKQQQQEKETQPEEPKKDVAALIRERIAMNKQNNSIPPSPRSSTGSELDIGSLRGNLKKTSYGVRESTIPTNSSTVGSETPSRPILSPQHVSTPKQRVYSPKEEEIESNPKQALNAMLAGRLGSPSIHHEEKKVESSPSDPRAALMASISKRNDPPSMDSPSDPRAALMAAISSKRASPPPSSEDEEEERPIGPKANLTAMLQNRIAASGGAASPAKAEVKNNLSAMLAKRAPPAETREVVEASANTDGKPALKNDPKYEKYFKMLKVGMPLPAVQHAMTRDGLDPSVMEGDPNKPAPEPKPEGLPLKDDPIYAKYFKMLKLGLPMGAVKNAMERDGLDSSVMDGNHNLPASELTSCSPATKKKQKDTHRRTRLHWDTLVGKVKSNTVWALVNKDEELDNIVIDETEFTNLFQAEIKASSAPAEKSGSAARNVVQVIDPKRANNGGIILARLRMSYDDMAQAVERIDETAMTANQAQGIVEYMPTLDERKKLREYMKAGDGDSASKFDKLCECEKFMVAMMTVKQSKRKLRALLFKLQFRGCIHDLARDVFSIEKACDELSASVRLRKLFGIVLNIGNRLNTAGPGEKRKAGAFSIKSLLKLNQAKAFDNKTTFLHYVVLVVQRNSESLLDFKEDLPTALKADKIYWDQCVNELEEVETQLENVRKLAVHEAKASKVIYSLPNKSKQQEDNDSDELSVASISLEEEVALLRSTKVGMFALSAIKKVSQLRERVDIAKEKFCQLLEYFGEDSEASSIQPHELFEIISTFCRNFDVAREDVMKMEKAKKRDEKKKEENPQNADDMKQTIDSQRSPNPPRAPPPKKSPMLRSSSCQPNMSNVLADLKRATSKESSKREQLADSAPPTTSSAVKNPAPARNDPSLAQPKQPQSRDVPQLNSKYPSQLLNNEPPKTKYPEDEPIAPERTSPVQSQQQSTPIATQKSSESEPGLAQASSSETCTKDEQQTSVSPRTTCMTRRDRRERFQSRSYAQSKTRSTPQTTAVSSSALPEPTLPEPTPQPDKPVPKASASPAASQSSARAAARDRYARHKKMMHQRKNTTS</sequence>
<feature type="compositionally biased region" description="Polar residues" evidence="1">
    <location>
        <begin position="1802"/>
        <end position="1821"/>
    </location>
</feature>
<feature type="region of interest" description="Disordered" evidence="1">
    <location>
        <begin position="611"/>
        <end position="633"/>
    </location>
</feature>
<feature type="compositionally biased region" description="Low complexity" evidence="1">
    <location>
        <begin position="1841"/>
        <end position="1854"/>
    </location>
</feature>
<feature type="compositionally biased region" description="Polar residues" evidence="1">
    <location>
        <begin position="1"/>
        <end position="20"/>
    </location>
</feature>
<feature type="compositionally biased region" description="Basic residues" evidence="1">
    <location>
        <begin position="1177"/>
        <end position="1186"/>
    </location>
</feature>
<feature type="region of interest" description="Disordered" evidence="1">
    <location>
        <begin position="1166"/>
        <end position="1186"/>
    </location>
</feature>
<dbReference type="EMBL" id="JALLPJ020000466">
    <property type="protein sequence ID" value="KAL3791344.1"/>
    <property type="molecule type" value="Genomic_DNA"/>
</dbReference>
<feature type="compositionally biased region" description="Basic and acidic residues" evidence="1">
    <location>
        <begin position="1658"/>
        <end position="1673"/>
    </location>
</feature>
<protein>
    <recommendedName>
        <fullName evidence="2">FH2 domain-containing protein</fullName>
    </recommendedName>
</protein>
<dbReference type="PANTHER" id="PTHR45733">
    <property type="entry name" value="FORMIN-J"/>
    <property type="match status" value="1"/>
</dbReference>
<feature type="region of interest" description="Disordered" evidence="1">
    <location>
        <begin position="1"/>
        <end position="66"/>
    </location>
</feature>
<feature type="compositionally biased region" description="Basic and acidic residues" evidence="1">
    <location>
        <begin position="1114"/>
        <end position="1123"/>
    </location>
</feature>
<feature type="region of interest" description="Disordered" evidence="1">
    <location>
        <begin position="81"/>
        <end position="242"/>
    </location>
</feature>
<feature type="compositionally biased region" description="Basic and acidic residues" evidence="1">
    <location>
        <begin position="804"/>
        <end position="844"/>
    </location>
</feature>
<gene>
    <name evidence="3" type="ORF">ACHAWO_004968</name>
</gene>
<evidence type="ECO:0000256" key="1">
    <source>
        <dbReference type="SAM" id="MobiDB-lite"/>
    </source>
</evidence>
<feature type="region of interest" description="Disordered" evidence="1">
    <location>
        <begin position="486"/>
        <end position="512"/>
    </location>
</feature>
<feature type="compositionally biased region" description="Pro residues" evidence="1">
    <location>
        <begin position="1825"/>
        <end position="1836"/>
    </location>
</feature>
<dbReference type="SUPFAM" id="SSF101447">
    <property type="entry name" value="Formin homology 2 domain (FH2 domain)"/>
    <property type="match status" value="1"/>
</dbReference>
<feature type="compositionally biased region" description="Low complexity" evidence="1">
    <location>
        <begin position="730"/>
        <end position="742"/>
    </location>
</feature>
<feature type="compositionally biased region" description="Polar residues" evidence="1">
    <location>
        <begin position="846"/>
        <end position="862"/>
    </location>
</feature>
<reference evidence="3 4" key="1">
    <citation type="submission" date="2024-10" db="EMBL/GenBank/DDBJ databases">
        <title>Updated reference genomes for cyclostephanoid diatoms.</title>
        <authorList>
            <person name="Roberts W.R."/>
            <person name="Alverson A.J."/>
        </authorList>
    </citation>
    <scope>NUCLEOTIDE SEQUENCE [LARGE SCALE GENOMIC DNA]</scope>
    <source>
        <strain evidence="3 4">AJA010-31</strain>
    </source>
</reference>
<dbReference type="PANTHER" id="PTHR45733:SF34">
    <property type="entry name" value="FH2 DOMAIN-CONTAINING PROTEIN"/>
    <property type="match status" value="1"/>
</dbReference>
<accession>A0ABD3PUP6</accession>
<feature type="compositionally biased region" description="Polar residues" evidence="1">
    <location>
        <begin position="31"/>
        <end position="45"/>
    </location>
</feature>
<feature type="compositionally biased region" description="Low complexity" evidence="1">
    <location>
        <begin position="189"/>
        <end position="205"/>
    </location>
</feature>
<dbReference type="InterPro" id="IPR042201">
    <property type="entry name" value="FH2_Formin_sf"/>
</dbReference>
<feature type="compositionally biased region" description="Basic and acidic residues" evidence="1">
    <location>
        <begin position="666"/>
        <end position="675"/>
    </location>
</feature>
<dbReference type="InterPro" id="IPR015425">
    <property type="entry name" value="FH2_Formin"/>
</dbReference>
<feature type="compositionally biased region" description="Low complexity" evidence="1">
    <location>
        <begin position="128"/>
        <end position="160"/>
    </location>
</feature>
<feature type="region of interest" description="Disordered" evidence="1">
    <location>
        <begin position="566"/>
        <end position="596"/>
    </location>
</feature>
<dbReference type="Gene3D" id="1.20.58.2220">
    <property type="entry name" value="Formin, FH2 domain"/>
    <property type="match status" value="1"/>
</dbReference>
<feature type="compositionally biased region" description="Low complexity" evidence="1">
    <location>
        <begin position="85"/>
        <end position="110"/>
    </location>
</feature>
<feature type="compositionally biased region" description="Pro residues" evidence="1">
    <location>
        <begin position="1629"/>
        <end position="1639"/>
    </location>
</feature>
<feature type="region of interest" description="Disordered" evidence="1">
    <location>
        <begin position="1099"/>
        <end position="1123"/>
    </location>
</feature>
<comment type="caution">
    <text evidence="3">The sequence shown here is derived from an EMBL/GenBank/DDBJ whole genome shotgun (WGS) entry which is preliminary data.</text>
</comment>
<feature type="compositionally biased region" description="Low complexity" evidence="1">
    <location>
        <begin position="971"/>
        <end position="980"/>
    </location>
</feature>
<evidence type="ECO:0000313" key="3">
    <source>
        <dbReference type="EMBL" id="KAL3791344.1"/>
    </source>
</evidence>
<feature type="compositionally biased region" description="Basic and acidic residues" evidence="1">
    <location>
        <begin position="1599"/>
        <end position="1621"/>
    </location>
</feature>
<feature type="compositionally biased region" description="Low complexity" evidence="1">
    <location>
        <begin position="676"/>
        <end position="694"/>
    </location>
</feature>
<feature type="region of interest" description="Disordered" evidence="1">
    <location>
        <begin position="660"/>
        <end position="711"/>
    </location>
</feature>
<feature type="compositionally biased region" description="Basic residues" evidence="1">
    <location>
        <begin position="1860"/>
        <end position="1875"/>
    </location>
</feature>
<feature type="compositionally biased region" description="Polar residues" evidence="1">
    <location>
        <begin position="490"/>
        <end position="512"/>
    </location>
</feature>
<feature type="region of interest" description="Disordered" evidence="1">
    <location>
        <begin position="1599"/>
        <end position="1875"/>
    </location>
</feature>
<feature type="compositionally biased region" description="Basic and acidic residues" evidence="1">
    <location>
        <begin position="1790"/>
        <end position="1799"/>
    </location>
</feature>
<proteinExistence type="predicted"/>
<feature type="region of interest" description="Disordered" evidence="1">
    <location>
        <begin position="723"/>
        <end position="1008"/>
    </location>
</feature>